<evidence type="ECO:0000256" key="1">
    <source>
        <dbReference type="ARBA" id="ARBA00004123"/>
    </source>
</evidence>
<keyword evidence="6" id="KW-0010">Activator</keyword>
<sequence length="546" mass="61882">MLLMPPKYQRRVCFEQKNATSASVIGGGRTATMALRQMSEFPRVLSPFREAHSQTEKRRRKKMNNLIEELSTMIPWCNPITQKLDKLTVLRMAVQHLRSLKGMTNSYLGDNYRPAFIQDNELRHLILKTAEGFLFVVGCERGKILFISKSVSKTLNYDQASLTGQSLFDFLHPKDVANVKEQLSSSDFSPREKVIAAKAGLQIHNNCHIRKVPVYSGSRRSFFYHRKFYTIHCTGYLRSWPRSIVGMEEERDSKKDSSHFTCLVAFGRLHPYIIPHNSGEIKVKPTEFITRFTINGKFVYVDQRATAVLGYLPQELLGTSCYEYFHQDDHSTLTDKHKAVLQSKEKIFTDSYKFRVKNGSFVTLKSQWFSFTNPWTRELEYIVSVNTLVLGHRETGKASLCHYSSQSSEGSSRQSCFRVPGMSAGTELGAGRIGTDIANEVLNLQRVQSSSLDDSSLTDLMKDNHPVNCRNVSTLINASRCVTCMTLQITLTYTGPCFNFIGDGAQLDFDALCDNDNTAMLAFINYLEADDSLGDPGDISDIHWTF</sequence>
<dbReference type="Gene3D" id="3.30.450.20">
    <property type="entry name" value="PAS domain"/>
    <property type="match status" value="2"/>
</dbReference>
<keyword evidence="4" id="KW-0090">Biological rhythms</keyword>
<dbReference type="InterPro" id="IPR013767">
    <property type="entry name" value="PAS_fold"/>
</dbReference>
<dbReference type="FunFam" id="3.30.450.20:FF:000010">
    <property type="entry name" value="Aryl hydrocarbon receptor nuclear translocator-like, isoform CRA_b"/>
    <property type="match status" value="1"/>
</dbReference>
<dbReference type="InterPro" id="IPR000014">
    <property type="entry name" value="PAS"/>
</dbReference>
<dbReference type="Pfam" id="PF14598">
    <property type="entry name" value="PAS_11"/>
    <property type="match status" value="1"/>
</dbReference>
<dbReference type="PROSITE" id="PS50888">
    <property type="entry name" value="BHLH"/>
    <property type="match status" value="1"/>
</dbReference>
<dbReference type="GO" id="GO:0005634">
    <property type="term" value="C:nucleus"/>
    <property type="evidence" value="ECO:0007669"/>
    <property type="project" value="UniProtKB-SubCell"/>
</dbReference>
<dbReference type="InterPro" id="IPR011598">
    <property type="entry name" value="bHLH_dom"/>
</dbReference>
<keyword evidence="7" id="KW-0804">Transcription</keyword>
<dbReference type="GO" id="GO:0003700">
    <property type="term" value="F:DNA-binding transcription factor activity"/>
    <property type="evidence" value="ECO:0007669"/>
    <property type="project" value="InterPro"/>
</dbReference>
<keyword evidence="8" id="KW-0539">Nucleus</keyword>
<dbReference type="Ensembl" id="ENSCCNT00000006726.1">
    <property type="protein sequence ID" value="ENSCCNP00000005104.1"/>
    <property type="gene ID" value="ENSCCNG00000005450.1"/>
</dbReference>
<dbReference type="Pfam" id="PF00989">
    <property type="entry name" value="PAS"/>
    <property type="match status" value="1"/>
</dbReference>
<dbReference type="InterPro" id="IPR036638">
    <property type="entry name" value="HLH_DNA-bd_sf"/>
</dbReference>
<keyword evidence="3" id="KW-0805">Transcription regulation</keyword>
<comment type="subcellular location">
    <subcellularLocation>
        <location evidence="1">Nucleus</location>
    </subcellularLocation>
</comment>
<gene>
    <name evidence="11" type="primary">Bmal2</name>
</gene>
<dbReference type="SMART" id="SM00353">
    <property type="entry name" value="HLH"/>
    <property type="match status" value="1"/>
</dbReference>
<evidence type="ECO:0000256" key="2">
    <source>
        <dbReference type="ARBA" id="ARBA00022737"/>
    </source>
</evidence>
<feature type="domain" description="PAS" evidence="9">
    <location>
        <begin position="118"/>
        <end position="183"/>
    </location>
</feature>
<evidence type="ECO:0000256" key="6">
    <source>
        <dbReference type="ARBA" id="ARBA00023159"/>
    </source>
</evidence>
<keyword evidence="2" id="KW-0677">Repeat</keyword>
<accession>A0A8C0W5D5</accession>
<dbReference type="PROSITE" id="PS50112">
    <property type="entry name" value="PAS"/>
    <property type="match status" value="2"/>
</dbReference>
<dbReference type="InterPro" id="IPR001067">
    <property type="entry name" value="Nuc_translocat"/>
</dbReference>
<dbReference type="InterPro" id="IPR050933">
    <property type="entry name" value="Circadian_TF"/>
</dbReference>
<dbReference type="CDD" id="cd00130">
    <property type="entry name" value="PAS"/>
    <property type="match status" value="2"/>
</dbReference>
<organism evidence="11">
    <name type="scientific">Castor canadensis</name>
    <name type="common">American beaver</name>
    <dbReference type="NCBI Taxonomy" id="51338"/>
    <lineage>
        <taxon>Eukaryota</taxon>
        <taxon>Metazoa</taxon>
        <taxon>Chordata</taxon>
        <taxon>Craniata</taxon>
        <taxon>Vertebrata</taxon>
        <taxon>Euteleostomi</taxon>
        <taxon>Mammalia</taxon>
        <taxon>Eutheria</taxon>
        <taxon>Euarchontoglires</taxon>
        <taxon>Glires</taxon>
        <taxon>Rodentia</taxon>
        <taxon>Castorimorpha</taxon>
        <taxon>Castoridae</taxon>
        <taxon>Castor</taxon>
    </lineage>
</organism>
<dbReference type="GO" id="GO:0005737">
    <property type="term" value="C:cytoplasm"/>
    <property type="evidence" value="ECO:0007669"/>
    <property type="project" value="InterPro"/>
</dbReference>
<evidence type="ECO:0000256" key="7">
    <source>
        <dbReference type="ARBA" id="ARBA00023163"/>
    </source>
</evidence>
<dbReference type="AlphaFoldDB" id="A0A8C0W5D5"/>
<dbReference type="PANTHER" id="PTHR23042">
    <property type="entry name" value="CIRCADIAN PROTEIN CLOCK/ARNT/BMAL/PAS"/>
    <property type="match status" value="1"/>
</dbReference>
<dbReference type="GO" id="GO:0003677">
    <property type="term" value="F:DNA binding"/>
    <property type="evidence" value="ECO:0007669"/>
    <property type="project" value="UniProtKB-KW"/>
</dbReference>
<dbReference type="GO" id="GO:0005667">
    <property type="term" value="C:transcription regulator complex"/>
    <property type="evidence" value="ECO:0007669"/>
    <property type="project" value="InterPro"/>
</dbReference>
<dbReference type="SMART" id="SM00091">
    <property type="entry name" value="PAS"/>
    <property type="match status" value="2"/>
</dbReference>
<evidence type="ECO:0000259" key="10">
    <source>
        <dbReference type="PROSITE" id="PS50888"/>
    </source>
</evidence>
<dbReference type="InterPro" id="IPR035965">
    <property type="entry name" value="PAS-like_dom_sf"/>
</dbReference>
<proteinExistence type="predicted"/>
<feature type="domain" description="BHLH" evidence="10">
    <location>
        <begin position="47"/>
        <end position="100"/>
    </location>
</feature>
<dbReference type="GO" id="GO:0048511">
    <property type="term" value="P:rhythmic process"/>
    <property type="evidence" value="ECO:0007669"/>
    <property type="project" value="UniProtKB-KW"/>
</dbReference>
<evidence type="ECO:0000256" key="3">
    <source>
        <dbReference type="ARBA" id="ARBA00023015"/>
    </source>
</evidence>
<evidence type="ECO:0000313" key="11">
    <source>
        <dbReference type="Ensembl" id="ENSCCNP00000005104.1"/>
    </source>
</evidence>
<protein>
    <recommendedName>
        <fullName evidence="12">Aryl hydrocarbon receptor nuclear translocator-like protein 2</fullName>
    </recommendedName>
</protein>
<feature type="domain" description="PAS" evidence="9">
    <location>
        <begin position="295"/>
        <end position="344"/>
    </location>
</feature>
<keyword evidence="5" id="KW-0238">DNA-binding</keyword>
<dbReference type="SUPFAM" id="SSF55785">
    <property type="entry name" value="PYP-like sensor domain (PAS domain)"/>
    <property type="match status" value="2"/>
</dbReference>
<dbReference type="SUPFAM" id="SSF47459">
    <property type="entry name" value="HLH, helix-loop-helix DNA-binding domain"/>
    <property type="match status" value="1"/>
</dbReference>
<evidence type="ECO:0000256" key="4">
    <source>
        <dbReference type="ARBA" id="ARBA00023108"/>
    </source>
</evidence>
<dbReference type="Gene3D" id="4.10.280.10">
    <property type="entry name" value="Helix-loop-helix DNA-binding domain"/>
    <property type="match status" value="1"/>
</dbReference>
<dbReference type="PRINTS" id="PR00785">
    <property type="entry name" value="NCTRNSLOCATR"/>
</dbReference>
<evidence type="ECO:0000259" key="9">
    <source>
        <dbReference type="PROSITE" id="PS50112"/>
    </source>
</evidence>
<dbReference type="NCBIfam" id="TIGR00229">
    <property type="entry name" value="sensory_box"/>
    <property type="match status" value="1"/>
</dbReference>
<name>A0A8C0W5D5_CASCN</name>
<reference evidence="11" key="1">
    <citation type="submission" date="2023-09" db="UniProtKB">
        <authorList>
            <consortium name="Ensembl"/>
        </authorList>
    </citation>
    <scope>IDENTIFICATION</scope>
</reference>
<dbReference type="Pfam" id="PF00010">
    <property type="entry name" value="HLH"/>
    <property type="match status" value="1"/>
</dbReference>
<dbReference type="CDD" id="cd11469">
    <property type="entry name" value="bHLH-PAS_ARNTL2_PASD9"/>
    <property type="match status" value="1"/>
</dbReference>
<dbReference type="GO" id="GO:0046983">
    <property type="term" value="F:protein dimerization activity"/>
    <property type="evidence" value="ECO:0007669"/>
    <property type="project" value="InterPro"/>
</dbReference>
<evidence type="ECO:0000256" key="5">
    <source>
        <dbReference type="ARBA" id="ARBA00023125"/>
    </source>
</evidence>
<evidence type="ECO:0000256" key="8">
    <source>
        <dbReference type="ARBA" id="ARBA00023242"/>
    </source>
</evidence>
<evidence type="ECO:0008006" key="12">
    <source>
        <dbReference type="Google" id="ProtNLM"/>
    </source>
</evidence>